<dbReference type="PANTHER" id="PTHR34990:SF1">
    <property type="entry name" value="UDP-2,3-DIACYLGLUCOSAMINE HYDROLASE"/>
    <property type="match status" value="1"/>
</dbReference>
<dbReference type="NCBIfam" id="NF003743">
    <property type="entry name" value="PRK05340.1"/>
    <property type="match status" value="1"/>
</dbReference>
<dbReference type="KEGG" id="ttu:TERTU_1905"/>
<keyword evidence="6 10" id="KW-0378">Hydrolase</keyword>
<dbReference type="AlphaFoldDB" id="C5BI12"/>
<keyword evidence="4 10" id="KW-0441">Lipid A biosynthesis</keyword>
<comment type="cofactor">
    <cofactor evidence="10">
        <name>Mn(2+)</name>
        <dbReference type="ChEBI" id="CHEBI:29035"/>
    </cofactor>
    <text evidence="10">Binds 2 Mn(2+) ions per subunit in a binuclear metal center.</text>
</comment>
<dbReference type="GO" id="GO:0030145">
    <property type="term" value="F:manganese ion binding"/>
    <property type="evidence" value="ECO:0007669"/>
    <property type="project" value="UniProtKB-UniRule"/>
</dbReference>
<dbReference type="PANTHER" id="PTHR34990">
    <property type="entry name" value="UDP-2,3-DIACYLGLUCOSAMINE HYDROLASE-RELATED"/>
    <property type="match status" value="1"/>
</dbReference>
<dbReference type="InterPro" id="IPR043461">
    <property type="entry name" value="LpxH-like"/>
</dbReference>
<dbReference type="CDD" id="cd07398">
    <property type="entry name" value="MPP_YbbF-LpxH"/>
    <property type="match status" value="1"/>
</dbReference>
<dbReference type="SUPFAM" id="SSF56300">
    <property type="entry name" value="Metallo-dependent phosphatases"/>
    <property type="match status" value="1"/>
</dbReference>
<evidence type="ECO:0000313" key="13">
    <source>
        <dbReference type="Proteomes" id="UP000009080"/>
    </source>
</evidence>
<keyword evidence="8 10" id="KW-0472">Membrane</keyword>
<dbReference type="Pfam" id="PF00149">
    <property type="entry name" value="Metallophos"/>
    <property type="match status" value="1"/>
</dbReference>
<evidence type="ECO:0000256" key="2">
    <source>
        <dbReference type="ARBA" id="ARBA00022516"/>
    </source>
</evidence>
<dbReference type="RefSeq" id="WP_015817312.1">
    <property type="nucleotide sequence ID" value="NC_012997.1"/>
</dbReference>
<gene>
    <name evidence="10 12" type="primary">lpxH</name>
    <name evidence="12" type="ordered locus">TERTU_1905</name>
</gene>
<feature type="binding site" evidence="10">
    <location>
        <position position="42"/>
    </location>
    <ligand>
        <name>Mn(2+)</name>
        <dbReference type="ChEBI" id="CHEBI:29035"/>
        <label>1</label>
    </ligand>
</feature>
<evidence type="ECO:0000313" key="12">
    <source>
        <dbReference type="EMBL" id="ACR11200.1"/>
    </source>
</evidence>
<dbReference type="HOGENOM" id="CLU_074586_0_0_6"/>
<name>C5BI12_TERTT</name>
<evidence type="ECO:0000256" key="8">
    <source>
        <dbReference type="ARBA" id="ARBA00023136"/>
    </source>
</evidence>
<dbReference type="EC" id="3.6.1.54" evidence="10"/>
<feature type="binding site" evidence="10">
    <location>
        <begin position="80"/>
        <end position="81"/>
    </location>
    <ligand>
        <name>substrate</name>
    </ligand>
</feature>
<evidence type="ECO:0000256" key="4">
    <source>
        <dbReference type="ARBA" id="ARBA00022556"/>
    </source>
</evidence>
<keyword evidence="1 10" id="KW-1003">Cell membrane</keyword>
<keyword evidence="2 10" id="KW-0444">Lipid biosynthesis</keyword>
<evidence type="ECO:0000256" key="9">
    <source>
        <dbReference type="ARBA" id="ARBA00023211"/>
    </source>
</evidence>
<feature type="binding site" evidence="10">
    <location>
        <position position="9"/>
    </location>
    <ligand>
        <name>Mn(2+)</name>
        <dbReference type="ChEBI" id="CHEBI:29035"/>
        <label>1</label>
    </ligand>
</feature>
<accession>C5BI12</accession>
<dbReference type="GO" id="GO:0009245">
    <property type="term" value="P:lipid A biosynthetic process"/>
    <property type="evidence" value="ECO:0007669"/>
    <property type="project" value="UniProtKB-UniRule"/>
</dbReference>
<proteinExistence type="inferred from homology"/>
<dbReference type="InterPro" id="IPR010138">
    <property type="entry name" value="UDP-diacylglucosamine_Hdrlase"/>
</dbReference>
<evidence type="ECO:0000259" key="11">
    <source>
        <dbReference type="Pfam" id="PF00149"/>
    </source>
</evidence>
<feature type="domain" description="Calcineurin-like phosphoesterase" evidence="11">
    <location>
        <begin position="6"/>
        <end position="200"/>
    </location>
</feature>
<dbReference type="InterPro" id="IPR029052">
    <property type="entry name" value="Metallo-depent_PP-like"/>
</dbReference>
<keyword evidence="9 10" id="KW-0464">Manganese</keyword>
<comment type="function">
    <text evidence="10">Hydrolyzes the pyrophosphate bond of UDP-2,3-diacylglucosamine to yield 2,3-diacylglucosamine 1-phosphate (lipid X) and UMP by catalyzing the attack of water at the alpha-P atom. Involved in the biosynthesis of lipid A, a phosphorylated glycolipid that anchors the lipopolysaccharide to the outer membrane of the cell.</text>
</comment>
<keyword evidence="7 10" id="KW-0443">Lipid metabolism</keyword>
<dbReference type="GO" id="GO:0005737">
    <property type="term" value="C:cytoplasm"/>
    <property type="evidence" value="ECO:0007669"/>
    <property type="project" value="InterPro"/>
</dbReference>
<organism evidence="12 13">
    <name type="scientific">Teredinibacter turnerae (strain ATCC 39867 / T7901)</name>
    <dbReference type="NCBI Taxonomy" id="377629"/>
    <lineage>
        <taxon>Bacteria</taxon>
        <taxon>Pseudomonadati</taxon>
        <taxon>Pseudomonadota</taxon>
        <taxon>Gammaproteobacteria</taxon>
        <taxon>Cellvibrionales</taxon>
        <taxon>Cellvibrionaceae</taxon>
        <taxon>Teredinibacter</taxon>
    </lineage>
</organism>
<evidence type="ECO:0000256" key="5">
    <source>
        <dbReference type="ARBA" id="ARBA00022723"/>
    </source>
</evidence>
<dbReference type="InterPro" id="IPR004843">
    <property type="entry name" value="Calcineurin-like_PHP"/>
</dbReference>
<evidence type="ECO:0000256" key="7">
    <source>
        <dbReference type="ARBA" id="ARBA00023098"/>
    </source>
</evidence>
<dbReference type="STRING" id="377629.TERTU_1905"/>
<feature type="binding site" evidence="10">
    <location>
        <position position="161"/>
    </location>
    <ligand>
        <name>substrate</name>
    </ligand>
</feature>
<dbReference type="OrthoDB" id="9783283at2"/>
<evidence type="ECO:0000256" key="3">
    <source>
        <dbReference type="ARBA" id="ARBA00022519"/>
    </source>
</evidence>
<keyword evidence="13" id="KW-1185">Reference proteome</keyword>
<keyword evidence="5 10" id="KW-0479">Metal-binding</keyword>
<feature type="binding site" evidence="10">
    <location>
        <position position="196"/>
    </location>
    <ligand>
        <name>Mn(2+)</name>
        <dbReference type="ChEBI" id="CHEBI:29035"/>
        <label>2</label>
    </ligand>
</feature>
<feature type="binding site" evidence="10">
    <location>
        <position position="198"/>
    </location>
    <ligand>
        <name>Mn(2+)</name>
        <dbReference type="ChEBI" id="CHEBI:29035"/>
        <label>1</label>
    </ligand>
</feature>
<dbReference type="EMBL" id="CP001614">
    <property type="protein sequence ID" value="ACR11200.1"/>
    <property type="molecule type" value="Genomic_DNA"/>
</dbReference>
<comment type="subcellular location">
    <subcellularLocation>
        <location evidence="10">Cell inner membrane</location>
        <topology evidence="10">Peripheral membrane protein</topology>
        <orientation evidence="10">Cytoplasmic side</orientation>
    </subcellularLocation>
</comment>
<feature type="binding site" evidence="10">
    <location>
        <position position="42"/>
    </location>
    <ligand>
        <name>Mn(2+)</name>
        <dbReference type="ChEBI" id="CHEBI:29035"/>
        <label>2</label>
    </ligand>
</feature>
<feature type="binding site" evidence="10">
    <location>
        <position position="11"/>
    </location>
    <ligand>
        <name>Mn(2+)</name>
        <dbReference type="ChEBI" id="CHEBI:29035"/>
        <label>1</label>
    </ligand>
</feature>
<dbReference type="NCBIfam" id="TIGR01854">
    <property type="entry name" value="lipid_A_lpxH"/>
    <property type="match status" value="1"/>
</dbReference>
<reference evidence="12 13" key="1">
    <citation type="journal article" date="2009" name="PLoS ONE">
        <title>The complete genome of Teredinibacter turnerae T7901: an intracellular endosymbiont of marine wood-boring bivalves (shipworms).</title>
        <authorList>
            <person name="Yang J.C."/>
            <person name="Madupu R."/>
            <person name="Durkin A.S."/>
            <person name="Ekborg N.A."/>
            <person name="Pedamallu C.S."/>
            <person name="Hostetler J.B."/>
            <person name="Radune D."/>
            <person name="Toms B.S."/>
            <person name="Henrissat B."/>
            <person name="Coutinho P.M."/>
            <person name="Schwarz S."/>
            <person name="Field L."/>
            <person name="Trindade-Silva A.E."/>
            <person name="Soares C.A.G."/>
            <person name="Elshahawi S."/>
            <person name="Hanora A."/>
            <person name="Schmidt E.W."/>
            <person name="Haygood M.G."/>
            <person name="Posfai J."/>
            <person name="Benner J."/>
            <person name="Madinger C."/>
            <person name="Nove J."/>
            <person name="Anton B."/>
            <person name="Chaudhary K."/>
            <person name="Foster J."/>
            <person name="Holman A."/>
            <person name="Kumar S."/>
            <person name="Lessard P.A."/>
            <person name="Luyten Y.A."/>
            <person name="Slatko B."/>
            <person name="Wood N."/>
            <person name="Wu B."/>
            <person name="Teplitski M."/>
            <person name="Mougous J.D."/>
            <person name="Ward N."/>
            <person name="Eisen J.A."/>
            <person name="Badger J.H."/>
            <person name="Distel D.L."/>
        </authorList>
    </citation>
    <scope>NUCLEOTIDE SEQUENCE [LARGE SCALE GENOMIC DNA]</scope>
    <source>
        <strain evidence="13">ATCC 39867 / T7901</strain>
    </source>
</reference>
<feature type="binding site" evidence="10">
    <location>
        <position position="80"/>
    </location>
    <ligand>
        <name>Mn(2+)</name>
        <dbReference type="ChEBI" id="CHEBI:29035"/>
        <label>2</label>
    </ligand>
</feature>
<keyword evidence="3 10" id="KW-0997">Cell inner membrane</keyword>
<feature type="binding site" evidence="10">
    <location>
        <position position="168"/>
    </location>
    <ligand>
        <name>substrate</name>
    </ligand>
</feature>
<comment type="catalytic activity">
    <reaction evidence="10">
        <text>UDP-2-N,3-O-bis[(3R)-3-hydroxytetradecanoyl]-alpha-D-glucosamine + H2O = 2-N,3-O-bis[(3R)-3-hydroxytetradecanoyl]-alpha-D-glucosaminyl 1-phosphate + UMP + 2 H(+)</text>
        <dbReference type="Rhea" id="RHEA:25213"/>
        <dbReference type="ChEBI" id="CHEBI:15377"/>
        <dbReference type="ChEBI" id="CHEBI:15378"/>
        <dbReference type="ChEBI" id="CHEBI:57865"/>
        <dbReference type="ChEBI" id="CHEBI:57957"/>
        <dbReference type="ChEBI" id="CHEBI:78847"/>
        <dbReference type="EC" id="3.6.1.54"/>
    </reaction>
</comment>
<feature type="binding site" evidence="10">
    <location>
        <position position="123"/>
    </location>
    <ligand>
        <name>substrate</name>
    </ligand>
</feature>
<feature type="binding site" evidence="10">
    <location>
        <position position="165"/>
    </location>
    <ligand>
        <name>substrate</name>
    </ligand>
</feature>
<feature type="binding site" evidence="10">
    <location>
        <position position="115"/>
    </location>
    <ligand>
        <name>Mn(2+)</name>
        <dbReference type="ChEBI" id="CHEBI:29035"/>
        <label>2</label>
    </ligand>
</feature>
<comment type="similarity">
    <text evidence="10">Belongs to the LpxH family.</text>
</comment>
<comment type="pathway">
    <text evidence="10">Glycolipid biosynthesis; lipid IV(A) biosynthesis; lipid IV(A) from (3R)-3-hydroxytetradecanoyl-[acyl-carrier-protein] and UDP-N-acetyl-alpha-D-glucosamine: step 4/6.</text>
</comment>
<sequence length="241" mass="27393">MAIQYFISDLHLQPDRPDLVAAFYRFIDTYLQDADELYILGDFFDAWIGDDEDASFYLDIAARLNLLSTQGVAIYFQHGNRDFLIGEQFAKSAGVTLLPEQHKTLVAGKPVLLMHGDSLCIDDTEYMAFRNQVRSAAWQQQVLALPLEQRRAMAAQLRSQSSSMNAMKAEDIMDVNPEAVAQAMRKFDVSTILHGHTHRPAVHEIELNSHHGKRFVLGDWNTTGWFIRANASELQLVEFDF</sequence>
<dbReference type="HAMAP" id="MF_00575">
    <property type="entry name" value="LpxH"/>
    <property type="match status" value="1"/>
</dbReference>
<evidence type="ECO:0000256" key="1">
    <source>
        <dbReference type="ARBA" id="ARBA00022475"/>
    </source>
</evidence>
<dbReference type="UniPathway" id="UPA00359">
    <property type="reaction ID" value="UER00480"/>
</dbReference>
<protein>
    <recommendedName>
        <fullName evidence="10">UDP-2,3-diacylglucosamine hydrolase</fullName>
        <ecNumber evidence="10">3.6.1.54</ecNumber>
    </recommendedName>
    <alternativeName>
        <fullName evidence="10">UDP-2,3-diacylglucosamine diphosphatase</fullName>
    </alternativeName>
</protein>
<evidence type="ECO:0000256" key="10">
    <source>
        <dbReference type="HAMAP-Rule" id="MF_00575"/>
    </source>
</evidence>
<dbReference type="Proteomes" id="UP000009080">
    <property type="component" value="Chromosome"/>
</dbReference>
<feature type="binding site" evidence="10">
    <location>
        <position position="196"/>
    </location>
    <ligand>
        <name>substrate</name>
    </ligand>
</feature>
<dbReference type="GO" id="GO:0008758">
    <property type="term" value="F:UDP-2,3-diacylglucosamine hydrolase activity"/>
    <property type="evidence" value="ECO:0007669"/>
    <property type="project" value="UniProtKB-UniRule"/>
</dbReference>
<dbReference type="GO" id="GO:0019897">
    <property type="term" value="C:extrinsic component of plasma membrane"/>
    <property type="evidence" value="ECO:0007669"/>
    <property type="project" value="UniProtKB-UniRule"/>
</dbReference>
<dbReference type="Gene3D" id="3.60.21.10">
    <property type="match status" value="1"/>
</dbReference>
<dbReference type="eggNOG" id="COG2908">
    <property type="taxonomic scope" value="Bacteria"/>
</dbReference>
<evidence type="ECO:0000256" key="6">
    <source>
        <dbReference type="ARBA" id="ARBA00022801"/>
    </source>
</evidence>